<dbReference type="AlphaFoldDB" id="A0A2P5DI62"/>
<keyword evidence="3" id="KW-1185">Reference proteome</keyword>
<reference evidence="3" key="1">
    <citation type="submission" date="2016-06" db="EMBL/GenBank/DDBJ databases">
        <title>Parallel loss of symbiosis genes in relatives of nitrogen-fixing non-legume Parasponia.</title>
        <authorList>
            <person name="Van Velzen R."/>
            <person name="Holmer R."/>
            <person name="Bu F."/>
            <person name="Rutten L."/>
            <person name="Van Zeijl A."/>
            <person name="Liu W."/>
            <person name="Santuari L."/>
            <person name="Cao Q."/>
            <person name="Sharma T."/>
            <person name="Shen D."/>
            <person name="Roswanjaya Y."/>
            <person name="Wardhani T."/>
            <person name="Kalhor M.S."/>
            <person name="Jansen J."/>
            <person name="Van den Hoogen J."/>
            <person name="Gungor B."/>
            <person name="Hartog M."/>
            <person name="Hontelez J."/>
            <person name="Verver J."/>
            <person name="Yang W.-C."/>
            <person name="Schijlen E."/>
            <person name="Repin R."/>
            <person name="Schilthuizen M."/>
            <person name="Schranz E."/>
            <person name="Heidstra R."/>
            <person name="Miyata K."/>
            <person name="Fedorova E."/>
            <person name="Kohlen W."/>
            <person name="Bisseling T."/>
            <person name="Smit S."/>
            <person name="Geurts R."/>
        </authorList>
    </citation>
    <scope>NUCLEOTIDE SEQUENCE [LARGE SCALE GENOMIC DNA]</scope>
    <source>
        <strain evidence="3">cv. WU1-14</strain>
    </source>
</reference>
<sequence length="130" mass="14162">MGAVRSKSLISALISLPLRFFLRSDTPSSPFSPFANSACTTTSSALDLALAPLLFSFLLSFGPCFSPCDISACTTTPSFTSALFPSPSLYLFLLFFFFFFFLFFFSASSPPSPTRSAPSPWPWTISDSVF</sequence>
<keyword evidence="1" id="KW-0472">Membrane</keyword>
<dbReference type="Proteomes" id="UP000237105">
    <property type="component" value="Unassembled WGS sequence"/>
</dbReference>
<evidence type="ECO:0000256" key="1">
    <source>
        <dbReference type="SAM" id="Phobius"/>
    </source>
</evidence>
<proteinExistence type="predicted"/>
<keyword evidence="1" id="KW-0812">Transmembrane</keyword>
<protein>
    <recommendedName>
        <fullName evidence="4">Transmembrane protein</fullName>
    </recommendedName>
</protein>
<evidence type="ECO:0008006" key="4">
    <source>
        <dbReference type="Google" id="ProtNLM"/>
    </source>
</evidence>
<name>A0A2P5DI62_PARAD</name>
<evidence type="ECO:0000313" key="3">
    <source>
        <dbReference type="Proteomes" id="UP000237105"/>
    </source>
</evidence>
<feature type="transmembrane region" description="Helical" evidence="1">
    <location>
        <begin position="89"/>
        <end position="107"/>
    </location>
</feature>
<comment type="caution">
    <text evidence="2">The sequence shown here is derived from an EMBL/GenBank/DDBJ whole genome shotgun (WGS) entry which is preliminary data.</text>
</comment>
<dbReference type="EMBL" id="JXTB01000036">
    <property type="protein sequence ID" value="PON72971.1"/>
    <property type="molecule type" value="Genomic_DNA"/>
</dbReference>
<gene>
    <name evidence="2" type="ORF">PanWU01x14_061210</name>
</gene>
<organism evidence="2 3">
    <name type="scientific">Parasponia andersonii</name>
    <name type="common">Sponia andersonii</name>
    <dbReference type="NCBI Taxonomy" id="3476"/>
    <lineage>
        <taxon>Eukaryota</taxon>
        <taxon>Viridiplantae</taxon>
        <taxon>Streptophyta</taxon>
        <taxon>Embryophyta</taxon>
        <taxon>Tracheophyta</taxon>
        <taxon>Spermatophyta</taxon>
        <taxon>Magnoliopsida</taxon>
        <taxon>eudicotyledons</taxon>
        <taxon>Gunneridae</taxon>
        <taxon>Pentapetalae</taxon>
        <taxon>rosids</taxon>
        <taxon>fabids</taxon>
        <taxon>Rosales</taxon>
        <taxon>Cannabaceae</taxon>
        <taxon>Parasponia</taxon>
    </lineage>
</organism>
<keyword evidence="1" id="KW-1133">Transmembrane helix</keyword>
<accession>A0A2P5DI62</accession>
<evidence type="ECO:0000313" key="2">
    <source>
        <dbReference type="EMBL" id="PON72971.1"/>
    </source>
</evidence>